<keyword evidence="1" id="KW-1133">Transmembrane helix</keyword>
<dbReference type="EMBL" id="BSFE01000002">
    <property type="protein sequence ID" value="GLK51174.1"/>
    <property type="molecule type" value="Genomic_DNA"/>
</dbReference>
<reference evidence="2" key="1">
    <citation type="journal article" date="2014" name="Int. J. Syst. Evol. Microbiol.">
        <title>Complete genome sequence of Corynebacterium casei LMG S-19264T (=DSM 44701T), isolated from a smear-ripened cheese.</title>
        <authorList>
            <consortium name="US DOE Joint Genome Institute (JGI-PGF)"/>
            <person name="Walter F."/>
            <person name="Albersmeier A."/>
            <person name="Kalinowski J."/>
            <person name="Ruckert C."/>
        </authorList>
    </citation>
    <scope>NUCLEOTIDE SEQUENCE</scope>
    <source>
        <strain evidence="2">VKM B-1513</strain>
    </source>
</reference>
<comment type="caution">
    <text evidence="2">The sequence shown here is derived from an EMBL/GenBank/DDBJ whole genome shotgun (WGS) entry which is preliminary data.</text>
</comment>
<gene>
    <name evidence="2" type="ORF">GCM10017621_06820</name>
</gene>
<evidence type="ECO:0000313" key="2">
    <source>
        <dbReference type="EMBL" id="GLK51174.1"/>
    </source>
</evidence>
<reference evidence="2" key="2">
    <citation type="submission" date="2023-01" db="EMBL/GenBank/DDBJ databases">
        <authorList>
            <person name="Sun Q."/>
            <person name="Evtushenko L."/>
        </authorList>
    </citation>
    <scope>NUCLEOTIDE SEQUENCE</scope>
    <source>
        <strain evidence="2">VKM B-1513</strain>
    </source>
</reference>
<evidence type="ECO:0000256" key="1">
    <source>
        <dbReference type="SAM" id="Phobius"/>
    </source>
</evidence>
<keyword evidence="3" id="KW-1185">Reference proteome</keyword>
<protein>
    <submittedName>
        <fullName evidence="2">Uncharacterized protein</fullName>
    </submittedName>
</protein>
<evidence type="ECO:0000313" key="3">
    <source>
        <dbReference type="Proteomes" id="UP001143486"/>
    </source>
</evidence>
<keyword evidence="1" id="KW-0812">Transmembrane</keyword>
<organism evidence="2 3">
    <name type="scientific">Maricaulis virginensis</name>
    <dbReference type="NCBI Taxonomy" id="144022"/>
    <lineage>
        <taxon>Bacteria</taxon>
        <taxon>Pseudomonadati</taxon>
        <taxon>Pseudomonadota</taxon>
        <taxon>Alphaproteobacteria</taxon>
        <taxon>Maricaulales</taxon>
        <taxon>Maricaulaceae</taxon>
        <taxon>Maricaulis</taxon>
    </lineage>
</organism>
<keyword evidence="1" id="KW-0472">Membrane</keyword>
<proteinExistence type="predicted"/>
<dbReference type="AlphaFoldDB" id="A0A9W6IKX8"/>
<sequence length="104" mass="11529">MSTSVDPRFSDIRSFDEGRLVKGVRLLASINLWTGLAAAGLWLAFGHLIFDWPAVIVICVALTWCTILGTVAMRWGAAILVNLLVLNWLGAKPDERAFLFTLKR</sequence>
<accession>A0A9W6IKX8</accession>
<name>A0A9W6IKX8_9PROT</name>
<feature type="transmembrane region" description="Helical" evidence="1">
    <location>
        <begin position="55"/>
        <end position="86"/>
    </location>
</feature>
<dbReference type="Proteomes" id="UP001143486">
    <property type="component" value="Unassembled WGS sequence"/>
</dbReference>
<feature type="transmembrane region" description="Helical" evidence="1">
    <location>
        <begin position="26"/>
        <end position="49"/>
    </location>
</feature>
<dbReference type="RefSeq" id="WP_271185566.1">
    <property type="nucleotide sequence ID" value="NZ_BSFE01000002.1"/>
</dbReference>